<proteinExistence type="predicted"/>
<feature type="compositionally biased region" description="Basic and acidic residues" evidence="2">
    <location>
        <begin position="167"/>
        <end position="178"/>
    </location>
</feature>
<sequence length="388" mass="42747">MEFPSRDQTPRQGRIFRGLHDTTDWHERAKEQIENWDLRETASLRALLHSAMQDREAAQREAEQLDRLAVTVRRAEETQADLAERETTLRAAADRATELQGQGSSVDQEELVRLRADLQAQQALARGLQEVMTAIGRSHSRSRSGASAIRATGASVGQYLAGSSSRRRNEEGERHRQGEASAQSGRGGGEMPPPTDRQEGSEESGGEAAGRPLAMELRRRLLGELGRGWVRRAQAVLWRRGDGWCVLCVERMRRLGKCAGSPCVAADAIAGGLTNSDFIGGRETPVLQFDIFFSIPEFSILVRGKEAAGRPLAMELRRRLLGELGRGWVRRAQAVLWRRGDGWCVLCVERMRRLGRCAGLPCVAADVAAGGRIGLGCVRSRPVRELAV</sequence>
<evidence type="ECO:0000313" key="4">
    <source>
        <dbReference type="Proteomes" id="UP000652761"/>
    </source>
</evidence>
<keyword evidence="4" id="KW-1185">Reference proteome</keyword>
<reference evidence="3" key="1">
    <citation type="submission" date="2017-07" db="EMBL/GenBank/DDBJ databases">
        <title>Taro Niue Genome Assembly and Annotation.</title>
        <authorList>
            <person name="Atibalentja N."/>
            <person name="Keating K."/>
            <person name="Fields C.J."/>
        </authorList>
    </citation>
    <scope>NUCLEOTIDE SEQUENCE</scope>
    <source>
        <strain evidence="3">Niue_2</strain>
        <tissue evidence="3">Leaf</tissue>
    </source>
</reference>
<dbReference type="Proteomes" id="UP000652761">
    <property type="component" value="Unassembled WGS sequence"/>
</dbReference>
<dbReference type="AlphaFoldDB" id="A0A843UZJ4"/>
<gene>
    <name evidence="3" type="ORF">Taro_024152</name>
</gene>
<dbReference type="EMBL" id="NMUH01001352">
    <property type="protein sequence ID" value="MQL91542.1"/>
    <property type="molecule type" value="Genomic_DNA"/>
</dbReference>
<evidence type="ECO:0000256" key="2">
    <source>
        <dbReference type="SAM" id="MobiDB-lite"/>
    </source>
</evidence>
<comment type="caution">
    <text evidence="3">The sequence shown here is derived from an EMBL/GenBank/DDBJ whole genome shotgun (WGS) entry which is preliminary data.</text>
</comment>
<organism evidence="3 4">
    <name type="scientific">Colocasia esculenta</name>
    <name type="common">Wild taro</name>
    <name type="synonym">Arum esculentum</name>
    <dbReference type="NCBI Taxonomy" id="4460"/>
    <lineage>
        <taxon>Eukaryota</taxon>
        <taxon>Viridiplantae</taxon>
        <taxon>Streptophyta</taxon>
        <taxon>Embryophyta</taxon>
        <taxon>Tracheophyta</taxon>
        <taxon>Spermatophyta</taxon>
        <taxon>Magnoliopsida</taxon>
        <taxon>Liliopsida</taxon>
        <taxon>Araceae</taxon>
        <taxon>Aroideae</taxon>
        <taxon>Colocasieae</taxon>
        <taxon>Colocasia</taxon>
    </lineage>
</organism>
<evidence type="ECO:0000256" key="1">
    <source>
        <dbReference type="SAM" id="Coils"/>
    </source>
</evidence>
<feature type="region of interest" description="Disordered" evidence="2">
    <location>
        <begin position="157"/>
        <end position="210"/>
    </location>
</feature>
<evidence type="ECO:0000313" key="3">
    <source>
        <dbReference type="EMBL" id="MQL91542.1"/>
    </source>
</evidence>
<name>A0A843UZJ4_COLES</name>
<feature type="coiled-coil region" evidence="1">
    <location>
        <begin position="48"/>
        <end position="85"/>
    </location>
</feature>
<keyword evidence="1" id="KW-0175">Coiled coil</keyword>
<protein>
    <submittedName>
        <fullName evidence="3">Uncharacterized protein</fullName>
    </submittedName>
</protein>
<accession>A0A843UZJ4</accession>